<dbReference type="Gene3D" id="3.90.1200.10">
    <property type="match status" value="1"/>
</dbReference>
<evidence type="ECO:0000256" key="5">
    <source>
        <dbReference type="HAMAP-Rule" id="MF_00900"/>
    </source>
</evidence>
<dbReference type="GO" id="GO:0003924">
    <property type="term" value="F:GTPase activity"/>
    <property type="evidence" value="ECO:0007669"/>
    <property type="project" value="UniProtKB-UniRule"/>
</dbReference>
<feature type="compositionally biased region" description="Basic and acidic residues" evidence="6">
    <location>
        <begin position="155"/>
        <end position="164"/>
    </location>
</feature>
<evidence type="ECO:0000256" key="3">
    <source>
        <dbReference type="ARBA" id="ARBA00022842"/>
    </source>
</evidence>
<organism evidence="8 9">
    <name type="scientific">Sandaracinus amylolyticus</name>
    <dbReference type="NCBI Taxonomy" id="927083"/>
    <lineage>
        <taxon>Bacteria</taxon>
        <taxon>Pseudomonadati</taxon>
        <taxon>Myxococcota</taxon>
        <taxon>Polyangia</taxon>
        <taxon>Polyangiales</taxon>
        <taxon>Sandaracinaceae</taxon>
        <taxon>Sandaracinus</taxon>
    </lineage>
</organism>
<keyword evidence="5" id="KW-0963">Cytoplasm</keyword>
<dbReference type="RefSeq" id="WP_083457963.1">
    <property type="nucleotide sequence ID" value="NZ_CP011125.1"/>
</dbReference>
<dbReference type="GO" id="GO:0005737">
    <property type="term" value="C:cytoplasm"/>
    <property type="evidence" value="ECO:0007669"/>
    <property type="project" value="UniProtKB-SubCell"/>
</dbReference>
<dbReference type="InterPro" id="IPR002575">
    <property type="entry name" value="Aminoglycoside_PTrfase"/>
</dbReference>
<evidence type="ECO:0000313" key="8">
    <source>
        <dbReference type="EMBL" id="AKF09095.1"/>
    </source>
</evidence>
<dbReference type="InterPro" id="IPR032305">
    <property type="entry name" value="GTP-bd_M"/>
</dbReference>
<dbReference type="PANTHER" id="PTHR10229:SF0">
    <property type="entry name" value="GTP-BINDING PROTEIN 6-RELATED"/>
    <property type="match status" value="1"/>
</dbReference>
<dbReference type="InterPro" id="IPR030394">
    <property type="entry name" value="G_HFLX_dom"/>
</dbReference>
<dbReference type="OrthoDB" id="9812272at2"/>
<dbReference type="PRINTS" id="PR00326">
    <property type="entry name" value="GTP1OBG"/>
</dbReference>
<dbReference type="Gene3D" id="3.40.50.11060">
    <property type="entry name" value="GTPase HflX, N-terminal domain"/>
    <property type="match status" value="1"/>
</dbReference>
<dbReference type="Pfam" id="PF13167">
    <property type="entry name" value="GTP-bdg_N"/>
    <property type="match status" value="1"/>
</dbReference>
<sequence>MTRPRSSSSTDRSSDLAILLAPSGEASSSELERLLAGLGIRVAHTVPLTRDPGAGKRAEVRASIDALARAPDQRVLVVVDRALDPGAQRELEIELDVEVLDRTAVVLRVFEQRARTRLAQLEVELARLAYEIPRVRDDGARRDREGGGGGRGARGHTEVELRKQQLRERSARLEREVERLRASRATQAAARRDVPRVALVGYTNAGKSSLLRALTGSDVLVEDALFATLDTTVRALSPATTPRVLVSDTVGFMRNLPHALVASFHTTLDEARDADLLLLVVDASDPEHREQLRVTREVLETIGATSPTRIVLSKIDRVDPERRASLLRELPGALAISAHDPADVRRLRDAIVAFFARDEEHDVLVVPFTEGRLMAEIRAEAHVVSEHHDEPGTALAVRARPDVLERWRTALPPLPAITTAADLVGAAARYGLRVAPERDALDASGLDFLVLHARDDAGSPWVVRTPRRPDVIASAQREARVLRLVAPSLPAAVPEWRVHARDVIAYRRIEGTPGWRFDDAGALQWAFDPSAPPDAFLDTYARLIASLQSIPVDRIHDAGVRVEAAGDARAELARAMHATRDVLAPSDAVWSRWQRWIDDDASWPAHVALAHGDLHPGHLLLDDASRITGVLDWTEARATDPSLDLAMFFGCYGRDALESVVDRFARAGGVTWPAIVSHTIERWAAYAVVIAEWALRTGDDAVLAHARHHLATITAST</sequence>
<comment type="function">
    <text evidence="5">GTPase that associates with the 50S ribosomal subunit and may have a role during protein synthesis or ribosome biogenesis.</text>
</comment>
<protein>
    <recommendedName>
        <fullName evidence="5">GTPase HflX</fullName>
    </recommendedName>
    <alternativeName>
        <fullName evidence="5">GTP-binding protein HflX</fullName>
    </alternativeName>
</protein>
<dbReference type="PANTHER" id="PTHR10229">
    <property type="entry name" value="GTP-BINDING PROTEIN HFLX"/>
    <property type="match status" value="1"/>
</dbReference>
<dbReference type="NCBIfam" id="TIGR03156">
    <property type="entry name" value="GTP_HflX"/>
    <property type="match status" value="1"/>
</dbReference>
<accession>A0A0F6YKB7</accession>
<evidence type="ECO:0000256" key="6">
    <source>
        <dbReference type="SAM" id="MobiDB-lite"/>
    </source>
</evidence>
<dbReference type="SUPFAM" id="SSF52540">
    <property type="entry name" value="P-loop containing nucleoside triphosphate hydrolases"/>
    <property type="match status" value="1"/>
</dbReference>
<dbReference type="Gene3D" id="3.30.200.20">
    <property type="entry name" value="Phosphorylase Kinase, domain 1"/>
    <property type="match status" value="1"/>
</dbReference>
<keyword evidence="3" id="KW-0460">Magnesium</keyword>
<dbReference type="PROSITE" id="PS51705">
    <property type="entry name" value="G_HFLX"/>
    <property type="match status" value="1"/>
</dbReference>
<dbReference type="InterPro" id="IPR025121">
    <property type="entry name" value="GTPase_HflX_N"/>
</dbReference>
<dbReference type="Pfam" id="PF16360">
    <property type="entry name" value="GTP-bdg_M"/>
    <property type="match status" value="1"/>
</dbReference>
<evidence type="ECO:0000313" key="9">
    <source>
        <dbReference type="Proteomes" id="UP000034883"/>
    </source>
</evidence>
<proteinExistence type="inferred from homology"/>
<dbReference type="Pfam" id="PF01926">
    <property type="entry name" value="MMR_HSR1"/>
    <property type="match status" value="1"/>
</dbReference>
<evidence type="ECO:0000256" key="1">
    <source>
        <dbReference type="ARBA" id="ARBA00022723"/>
    </source>
</evidence>
<comment type="subcellular location">
    <subcellularLocation>
        <location evidence="5">Cytoplasm</location>
    </subcellularLocation>
    <text evidence="5">May associate with membranes.</text>
</comment>
<dbReference type="KEGG" id="samy:DB32_006244"/>
<dbReference type="Gene3D" id="6.10.250.2860">
    <property type="match status" value="1"/>
</dbReference>
<dbReference type="CDD" id="cd01878">
    <property type="entry name" value="HflX"/>
    <property type="match status" value="1"/>
</dbReference>
<dbReference type="InterPro" id="IPR027417">
    <property type="entry name" value="P-loop_NTPase"/>
</dbReference>
<evidence type="ECO:0000259" key="7">
    <source>
        <dbReference type="PROSITE" id="PS51705"/>
    </source>
</evidence>
<keyword evidence="9" id="KW-1185">Reference proteome</keyword>
<dbReference type="InterPro" id="IPR006073">
    <property type="entry name" value="GTP-bd"/>
</dbReference>
<dbReference type="GO" id="GO:0005525">
    <property type="term" value="F:GTP binding"/>
    <property type="evidence" value="ECO:0007669"/>
    <property type="project" value="UniProtKB-UniRule"/>
</dbReference>
<dbReference type="AlphaFoldDB" id="A0A0F6YKB7"/>
<keyword evidence="1" id="KW-0479">Metal-binding</keyword>
<dbReference type="CDD" id="cd05152">
    <property type="entry name" value="MPH2"/>
    <property type="match status" value="1"/>
</dbReference>
<dbReference type="SUPFAM" id="SSF56112">
    <property type="entry name" value="Protein kinase-like (PK-like)"/>
    <property type="match status" value="1"/>
</dbReference>
<dbReference type="STRING" id="927083.DB32_006244"/>
<dbReference type="Gene3D" id="3.40.50.300">
    <property type="entry name" value="P-loop containing nucleotide triphosphate hydrolases"/>
    <property type="match status" value="1"/>
</dbReference>
<gene>
    <name evidence="5" type="primary">hflX</name>
    <name evidence="8" type="ORF">DB32_006244</name>
</gene>
<dbReference type="Proteomes" id="UP000034883">
    <property type="component" value="Chromosome"/>
</dbReference>
<reference evidence="8 9" key="1">
    <citation type="submission" date="2015-03" db="EMBL/GenBank/DDBJ databases">
        <title>Genome assembly of Sandaracinus amylolyticus DSM 53668.</title>
        <authorList>
            <person name="Sharma G."/>
            <person name="Subramanian S."/>
        </authorList>
    </citation>
    <scope>NUCLEOTIDE SEQUENCE [LARGE SCALE GENOMIC DNA]</scope>
    <source>
        <strain evidence="8 9">DSM 53668</strain>
    </source>
</reference>
<comment type="subunit">
    <text evidence="5">Monomer. Associates with the 50S ribosomal subunit.</text>
</comment>
<keyword evidence="4 5" id="KW-0342">GTP-binding</keyword>
<dbReference type="InterPro" id="IPR042108">
    <property type="entry name" value="GTPase_HflX_N_sf"/>
</dbReference>
<feature type="region of interest" description="Disordered" evidence="6">
    <location>
        <begin position="139"/>
        <end position="164"/>
    </location>
</feature>
<dbReference type="Pfam" id="PF01636">
    <property type="entry name" value="APH"/>
    <property type="match status" value="1"/>
</dbReference>
<dbReference type="InterPro" id="IPR016496">
    <property type="entry name" value="GTPase_HflX"/>
</dbReference>
<feature type="domain" description="Hflx-type G" evidence="7">
    <location>
        <begin position="195"/>
        <end position="359"/>
    </location>
</feature>
<evidence type="ECO:0000256" key="2">
    <source>
        <dbReference type="ARBA" id="ARBA00022741"/>
    </source>
</evidence>
<dbReference type="GO" id="GO:0043022">
    <property type="term" value="F:ribosome binding"/>
    <property type="evidence" value="ECO:0007669"/>
    <property type="project" value="TreeGrafter"/>
</dbReference>
<dbReference type="InterPro" id="IPR011009">
    <property type="entry name" value="Kinase-like_dom_sf"/>
</dbReference>
<evidence type="ECO:0000256" key="4">
    <source>
        <dbReference type="ARBA" id="ARBA00023134"/>
    </source>
</evidence>
<dbReference type="HAMAP" id="MF_00900">
    <property type="entry name" value="GTPase_HflX"/>
    <property type="match status" value="1"/>
</dbReference>
<dbReference type="GO" id="GO:0046872">
    <property type="term" value="F:metal ion binding"/>
    <property type="evidence" value="ECO:0007669"/>
    <property type="project" value="UniProtKB-KW"/>
</dbReference>
<dbReference type="EMBL" id="CP011125">
    <property type="protein sequence ID" value="AKF09095.1"/>
    <property type="molecule type" value="Genomic_DNA"/>
</dbReference>
<name>A0A0F6YKB7_9BACT</name>
<keyword evidence="2 5" id="KW-0547">Nucleotide-binding</keyword>
<comment type="similarity">
    <text evidence="5">Belongs to the TRAFAC class OBG-HflX-like GTPase superfamily. HflX GTPase family.</text>
</comment>